<evidence type="ECO:0000313" key="2">
    <source>
        <dbReference type="EMBL" id="OGK23649.1"/>
    </source>
</evidence>
<dbReference type="InterPro" id="IPR043716">
    <property type="entry name" value="DUF5657"/>
</dbReference>
<dbReference type="AlphaFoldDB" id="A0A1F7GXB7"/>
<keyword evidence="1" id="KW-1133">Transmembrane helix</keyword>
<evidence type="ECO:0000256" key="1">
    <source>
        <dbReference type="SAM" id="Phobius"/>
    </source>
</evidence>
<sequence>MDFNQFIISISGQDIFSFFFKTFAVVFSLLYIIYALVIFKQTQVMTRTLETEATTLILLISLIQIVVGIGLLFISLLLL</sequence>
<dbReference type="Proteomes" id="UP000177913">
    <property type="component" value="Unassembled WGS sequence"/>
</dbReference>
<dbReference type="EMBL" id="MFZO01000044">
    <property type="protein sequence ID" value="OGK23649.1"/>
    <property type="molecule type" value="Genomic_DNA"/>
</dbReference>
<evidence type="ECO:0000313" key="3">
    <source>
        <dbReference type="Proteomes" id="UP000177913"/>
    </source>
</evidence>
<accession>A0A1F7GXB7</accession>
<proteinExistence type="predicted"/>
<feature type="transmembrane region" description="Helical" evidence="1">
    <location>
        <begin position="15"/>
        <end position="36"/>
    </location>
</feature>
<reference evidence="2 3" key="1">
    <citation type="journal article" date="2016" name="Nat. Commun.">
        <title>Thousands of microbial genomes shed light on interconnected biogeochemical processes in an aquifer system.</title>
        <authorList>
            <person name="Anantharaman K."/>
            <person name="Brown C.T."/>
            <person name="Hug L.A."/>
            <person name="Sharon I."/>
            <person name="Castelle C.J."/>
            <person name="Probst A.J."/>
            <person name="Thomas B.C."/>
            <person name="Singh A."/>
            <person name="Wilkins M.J."/>
            <person name="Karaoz U."/>
            <person name="Brodie E.L."/>
            <person name="Williams K.H."/>
            <person name="Hubbard S.S."/>
            <person name="Banfield J.F."/>
        </authorList>
    </citation>
    <scope>NUCLEOTIDE SEQUENCE [LARGE SCALE GENOMIC DNA]</scope>
</reference>
<organism evidence="2 3">
    <name type="scientific">Candidatus Roizmanbacteria bacterium RIFCSPHIGHO2_02_FULL_38_11</name>
    <dbReference type="NCBI Taxonomy" id="1802039"/>
    <lineage>
        <taxon>Bacteria</taxon>
        <taxon>Candidatus Roizmaniibacteriota</taxon>
    </lineage>
</organism>
<feature type="transmembrane region" description="Helical" evidence="1">
    <location>
        <begin position="56"/>
        <end position="78"/>
    </location>
</feature>
<protein>
    <submittedName>
        <fullName evidence="2">Uncharacterized protein</fullName>
    </submittedName>
</protein>
<gene>
    <name evidence="2" type="ORF">A3C25_00855</name>
</gene>
<keyword evidence="1" id="KW-0472">Membrane</keyword>
<comment type="caution">
    <text evidence="2">The sequence shown here is derived from an EMBL/GenBank/DDBJ whole genome shotgun (WGS) entry which is preliminary data.</text>
</comment>
<keyword evidence="1" id="KW-0812">Transmembrane</keyword>
<name>A0A1F7GXB7_9BACT</name>
<dbReference type="Pfam" id="PF18901">
    <property type="entry name" value="DUF5657"/>
    <property type="match status" value="1"/>
</dbReference>